<name>S7TQ46_DESML</name>
<dbReference type="GO" id="GO:0006777">
    <property type="term" value="P:Mo-molybdopterin cofactor biosynthetic process"/>
    <property type="evidence" value="ECO:0007669"/>
    <property type="project" value="InterPro"/>
</dbReference>
<evidence type="ECO:0000313" key="2">
    <source>
        <dbReference type="EMBL" id="EPR38750.1"/>
    </source>
</evidence>
<dbReference type="eggNOG" id="COG1763">
    <property type="taxonomic scope" value="Bacteria"/>
</dbReference>
<dbReference type="GO" id="GO:0005525">
    <property type="term" value="F:GTP binding"/>
    <property type="evidence" value="ECO:0007669"/>
    <property type="project" value="InterPro"/>
</dbReference>
<dbReference type="InterPro" id="IPR027417">
    <property type="entry name" value="P-loop_NTPase"/>
</dbReference>
<dbReference type="PANTHER" id="PTHR40072:SF1">
    <property type="entry name" value="MOLYBDOPTERIN-GUANINE DINUCLEOTIDE BIOSYNTHESIS ADAPTER PROTEIN"/>
    <property type="match status" value="1"/>
</dbReference>
<dbReference type="CDD" id="cd03116">
    <property type="entry name" value="MobB"/>
    <property type="match status" value="1"/>
</dbReference>
<dbReference type="Proteomes" id="UP000014977">
    <property type="component" value="Unassembled WGS sequence"/>
</dbReference>
<organism evidence="2 3">
    <name type="scientific">Desulfococcus multivorans DSM 2059</name>
    <dbReference type="NCBI Taxonomy" id="1121405"/>
    <lineage>
        <taxon>Bacteria</taxon>
        <taxon>Pseudomonadati</taxon>
        <taxon>Thermodesulfobacteriota</taxon>
        <taxon>Desulfobacteria</taxon>
        <taxon>Desulfobacterales</taxon>
        <taxon>Desulfococcaceae</taxon>
        <taxon>Desulfococcus</taxon>
    </lineage>
</organism>
<protein>
    <submittedName>
        <fullName evidence="2">Molybdopterin-guanine dinucleotide biosynthesis protein B</fullName>
    </submittedName>
</protein>
<proteinExistence type="predicted"/>
<sequence length="172" mass="19027">MKSIPPIISFIGQSGSGKTTLLVKLIPELKRRGYRIGTIKHTHHEPEACNPAKDSARHLAAGAETVIFASSSRISMVRTTSGDDPESLLPYFNDMDLVITEGFKKKTPPKIEVFRTATHPNPLYRGQPDYVAMVTDAGVPLDIPKFHPDDIEGLADFIEERFLADDRSKTLP</sequence>
<dbReference type="OrthoDB" id="9786803at2"/>
<accession>S7TQ46</accession>
<dbReference type="EMBL" id="ATHJ01000094">
    <property type="protein sequence ID" value="EPR38750.1"/>
    <property type="molecule type" value="Genomic_DNA"/>
</dbReference>
<dbReference type="InterPro" id="IPR052539">
    <property type="entry name" value="MGD_biosynthesis_adapter"/>
</dbReference>
<dbReference type="InterPro" id="IPR004435">
    <property type="entry name" value="MobB_dom"/>
</dbReference>
<evidence type="ECO:0000259" key="1">
    <source>
        <dbReference type="Pfam" id="PF03205"/>
    </source>
</evidence>
<evidence type="ECO:0000313" key="3">
    <source>
        <dbReference type="Proteomes" id="UP000014977"/>
    </source>
</evidence>
<comment type="caution">
    <text evidence="2">The sequence shown here is derived from an EMBL/GenBank/DDBJ whole genome shotgun (WGS) entry which is preliminary data.</text>
</comment>
<dbReference type="Pfam" id="PF03205">
    <property type="entry name" value="MobB"/>
    <property type="match status" value="1"/>
</dbReference>
<dbReference type="STRING" id="897.B2D07_04305"/>
<feature type="domain" description="Molybdopterin-guanine dinucleotide biosynthesis protein B (MobB)" evidence="1">
    <location>
        <begin position="7"/>
        <end position="136"/>
    </location>
</feature>
<dbReference type="AlphaFoldDB" id="S7TQ46"/>
<dbReference type="PANTHER" id="PTHR40072">
    <property type="entry name" value="MOLYBDOPTERIN-GUANINE DINUCLEOTIDE BIOSYNTHESIS ADAPTER PROTEIN-RELATED"/>
    <property type="match status" value="1"/>
</dbReference>
<dbReference type="NCBIfam" id="TIGR00176">
    <property type="entry name" value="mobB"/>
    <property type="match status" value="1"/>
</dbReference>
<reference evidence="2 3" key="1">
    <citation type="journal article" date="2013" name="Genome Announc.">
        <title>Draft genome sequences for three mercury-methylating, sulfate-reducing bacteria.</title>
        <authorList>
            <person name="Brown S.D."/>
            <person name="Hurt R.A.Jr."/>
            <person name="Gilmour C.C."/>
            <person name="Elias D.A."/>
        </authorList>
    </citation>
    <scope>NUCLEOTIDE SEQUENCE [LARGE SCALE GENOMIC DNA]</scope>
    <source>
        <strain evidence="2 3">DSM 2059</strain>
    </source>
</reference>
<dbReference type="Gene3D" id="3.40.50.300">
    <property type="entry name" value="P-loop containing nucleotide triphosphate hydrolases"/>
    <property type="match status" value="1"/>
</dbReference>
<dbReference type="SUPFAM" id="SSF52540">
    <property type="entry name" value="P-loop containing nucleoside triphosphate hydrolases"/>
    <property type="match status" value="1"/>
</dbReference>
<gene>
    <name evidence="2" type="ORF">dsmv_0160</name>
</gene>
<keyword evidence="3" id="KW-1185">Reference proteome</keyword>
<dbReference type="RefSeq" id="WP_020876822.1">
    <property type="nucleotide sequence ID" value="NZ_ATHJ01000094.1"/>
</dbReference>